<organism evidence="1">
    <name type="scientific">Solanum chacoense</name>
    <name type="common">Chaco potato</name>
    <dbReference type="NCBI Taxonomy" id="4108"/>
    <lineage>
        <taxon>Eukaryota</taxon>
        <taxon>Viridiplantae</taxon>
        <taxon>Streptophyta</taxon>
        <taxon>Embryophyta</taxon>
        <taxon>Tracheophyta</taxon>
        <taxon>Spermatophyta</taxon>
        <taxon>Magnoliopsida</taxon>
        <taxon>eudicotyledons</taxon>
        <taxon>Gunneridae</taxon>
        <taxon>Pentapetalae</taxon>
        <taxon>asterids</taxon>
        <taxon>lamiids</taxon>
        <taxon>Solanales</taxon>
        <taxon>Solanaceae</taxon>
        <taxon>Solanoideae</taxon>
        <taxon>Solaneae</taxon>
        <taxon>Solanum</taxon>
    </lineage>
</organism>
<dbReference type="AlphaFoldDB" id="A0A0V0GLT3"/>
<evidence type="ECO:0000313" key="1">
    <source>
        <dbReference type="EMBL" id="JAP08681.1"/>
    </source>
</evidence>
<name>A0A0V0GLT3_SOLCH</name>
<protein>
    <submittedName>
        <fullName evidence="1">Putative ovule protein</fullName>
    </submittedName>
</protein>
<reference evidence="1" key="1">
    <citation type="submission" date="2015-12" db="EMBL/GenBank/DDBJ databases">
        <title>Gene expression during late stages of embryo sac development: a critical building block for successful pollen-pistil interactions.</title>
        <authorList>
            <person name="Liu Y."/>
            <person name="Joly V."/>
            <person name="Sabar M."/>
            <person name="Matton D.P."/>
        </authorList>
    </citation>
    <scope>NUCLEOTIDE SEQUENCE</scope>
</reference>
<sequence>MVYLSVSWECNKHLQSYPHILQTIITLAHHLFLDVIWLPILDYAVGDGKNKFHRDAVIQIPGRRMIVLGFWDHFLVRARTLIVHHSITRSGHYALKIGRDYGSCNTIMF</sequence>
<dbReference type="EMBL" id="GEDG01036472">
    <property type="protein sequence ID" value="JAP08681.1"/>
    <property type="molecule type" value="Transcribed_RNA"/>
</dbReference>
<accession>A0A0V0GLT3</accession>
<proteinExistence type="predicted"/>